<protein>
    <recommendedName>
        <fullName evidence="1">Aminotransferase</fullName>
        <ecNumber evidence="1">2.6.1.-</ecNumber>
    </recommendedName>
</protein>
<keyword evidence="1 3" id="KW-0032">Aminotransferase</keyword>
<comment type="similarity">
    <text evidence="1">Belongs to the class-I pyridoxal-phosphate-dependent aminotransferase family.</text>
</comment>
<keyword evidence="1" id="KW-0808">Transferase</keyword>
<dbReference type="GO" id="GO:0008483">
    <property type="term" value="F:transaminase activity"/>
    <property type="evidence" value="ECO:0007669"/>
    <property type="project" value="UniProtKB-KW"/>
</dbReference>
<reference evidence="4" key="1">
    <citation type="journal article" date="2019" name="Int. J. Syst. Evol. Microbiol.">
        <title>The Global Catalogue of Microorganisms (GCM) 10K type strain sequencing project: providing services to taxonomists for standard genome sequencing and annotation.</title>
        <authorList>
            <consortium name="The Broad Institute Genomics Platform"/>
            <consortium name="The Broad Institute Genome Sequencing Center for Infectious Disease"/>
            <person name="Wu L."/>
            <person name="Ma J."/>
        </authorList>
    </citation>
    <scope>NUCLEOTIDE SEQUENCE [LARGE SCALE GENOMIC DNA]</scope>
    <source>
        <strain evidence="4">IBRC-M 10987</strain>
    </source>
</reference>
<dbReference type="RefSeq" id="WP_377717410.1">
    <property type="nucleotide sequence ID" value="NZ_JBHSAM010000009.1"/>
</dbReference>
<dbReference type="SUPFAM" id="SSF53383">
    <property type="entry name" value="PLP-dependent transferases"/>
    <property type="match status" value="1"/>
</dbReference>
<gene>
    <name evidence="3" type="ORF">ACFOZ8_03505</name>
</gene>
<dbReference type="Gene3D" id="3.90.1150.10">
    <property type="entry name" value="Aspartate Aminotransferase, domain 1"/>
    <property type="match status" value="1"/>
</dbReference>
<dbReference type="Gene3D" id="3.40.640.10">
    <property type="entry name" value="Type I PLP-dependent aspartate aminotransferase-like (Major domain)"/>
    <property type="match status" value="1"/>
</dbReference>
<evidence type="ECO:0000256" key="1">
    <source>
        <dbReference type="RuleBase" id="RU000481"/>
    </source>
</evidence>
<dbReference type="InterPro" id="IPR004838">
    <property type="entry name" value="NHTrfase_class1_PyrdxlP-BS"/>
</dbReference>
<evidence type="ECO:0000313" key="3">
    <source>
        <dbReference type="EMBL" id="MFC4098720.1"/>
    </source>
</evidence>
<comment type="cofactor">
    <cofactor evidence="1">
        <name>pyridoxal 5'-phosphate</name>
        <dbReference type="ChEBI" id="CHEBI:597326"/>
    </cofactor>
</comment>
<name>A0ABV8K0B2_9BACL</name>
<dbReference type="Pfam" id="PF00155">
    <property type="entry name" value="Aminotran_1_2"/>
    <property type="match status" value="1"/>
</dbReference>
<sequence>MEMPPFAVEVWMDRYGKRSRFNLADTCVDCMTLDELLGLGGKEAREQLWNALVYRKQIYGDSIGSPSLRSAIAKRYKGASPGQVMVMNGALSANALVMMTLLRPGDRVIAFHPTFQQLFEFPAMLGAKVDLLPLRPENDFEPDPDELRRMITPETKLLVINNPNNPTGTLYDREMLMQISAIAREAGAFILCDEVYFNLRPEDRETAPSIAEVYERGIATSSLSKTLSLAGIRIGWMTAPSDVIAACKQNHFYMTISCGILYDQIAVHALTHYDRLLERGRALLSRNVDLLRQWAANEPDIEFHPPQGGAAALLRLTNGRNTVAFCKKLLEQTGVLLTPGACFGLDEGYMRVGCAGKTDVLQEGLAHLHWFLHHDA</sequence>
<dbReference type="Proteomes" id="UP001595715">
    <property type="component" value="Unassembled WGS sequence"/>
</dbReference>
<evidence type="ECO:0000259" key="2">
    <source>
        <dbReference type="Pfam" id="PF00155"/>
    </source>
</evidence>
<dbReference type="InterPro" id="IPR015424">
    <property type="entry name" value="PyrdxlP-dep_Trfase"/>
</dbReference>
<comment type="caution">
    <text evidence="3">The sequence shown here is derived from an EMBL/GenBank/DDBJ whole genome shotgun (WGS) entry which is preliminary data.</text>
</comment>
<dbReference type="PROSITE" id="PS00105">
    <property type="entry name" value="AA_TRANSFER_CLASS_1"/>
    <property type="match status" value="1"/>
</dbReference>
<dbReference type="EMBL" id="JBHSAM010000009">
    <property type="protein sequence ID" value="MFC4098720.1"/>
    <property type="molecule type" value="Genomic_DNA"/>
</dbReference>
<dbReference type="PANTHER" id="PTHR43510:SF1">
    <property type="entry name" value="AMINOTRANSFERASE FUNCTION, HYPOTHETICAL (EUROFUNG)"/>
    <property type="match status" value="1"/>
</dbReference>
<dbReference type="InterPro" id="IPR015421">
    <property type="entry name" value="PyrdxlP-dep_Trfase_major"/>
</dbReference>
<dbReference type="InterPro" id="IPR015422">
    <property type="entry name" value="PyrdxlP-dep_Trfase_small"/>
</dbReference>
<keyword evidence="4" id="KW-1185">Reference proteome</keyword>
<evidence type="ECO:0000313" key="4">
    <source>
        <dbReference type="Proteomes" id="UP001595715"/>
    </source>
</evidence>
<dbReference type="EC" id="2.6.1.-" evidence="1"/>
<organism evidence="3 4">
    <name type="scientific">Paenibacillus xanthanilyticus</name>
    <dbReference type="NCBI Taxonomy" id="1783531"/>
    <lineage>
        <taxon>Bacteria</taxon>
        <taxon>Bacillati</taxon>
        <taxon>Bacillota</taxon>
        <taxon>Bacilli</taxon>
        <taxon>Bacillales</taxon>
        <taxon>Paenibacillaceae</taxon>
        <taxon>Paenibacillus</taxon>
    </lineage>
</organism>
<feature type="domain" description="Aminotransferase class I/classII large" evidence="2">
    <location>
        <begin position="58"/>
        <end position="365"/>
    </location>
</feature>
<proteinExistence type="inferred from homology"/>
<accession>A0ABV8K0B2</accession>
<dbReference type="InterPro" id="IPR004839">
    <property type="entry name" value="Aminotransferase_I/II_large"/>
</dbReference>
<dbReference type="CDD" id="cd00609">
    <property type="entry name" value="AAT_like"/>
    <property type="match status" value="1"/>
</dbReference>
<dbReference type="PANTHER" id="PTHR43510">
    <property type="entry name" value="AMINOTRANSFERASE FUNCTION, HYPOTHETICAL (EUROFUNG)"/>
    <property type="match status" value="1"/>
</dbReference>